<dbReference type="GO" id="GO:0005509">
    <property type="term" value="F:calcium ion binding"/>
    <property type="evidence" value="ECO:0007669"/>
    <property type="project" value="InterPro"/>
</dbReference>
<dbReference type="InterPro" id="IPR006644">
    <property type="entry name" value="Cadg"/>
</dbReference>
<accession>A0A1H1XW91</accession>
<dbReference type="InterPro" id="IPR013783">
    <property type="entry name" value="Ig-like_fold"/>
</dbReference>
<gene>
    <name evidence="2" type="ORF">SAMN05444158_4517</name>
</gene>
<reference evidence="3" key="1">
    <citation type="submission" date="2016-10" db="EMBL/GenBank/DDBJ databases">
        <authorList>
            <person name="Varghese N."/>
            <person name="Submissions S."/>
        </authorList>
    </citation>
    <scope>NUCLEOTIDE SEQUENCE [LARGE SCALE GENOMIC DNA]</scope>
    <source>
        <strain evidence="3">GAS369</strain>
    </source>
</reference>
<sequence length="1366" mass="135120">MVLVAARKLVSRLVNGAFGNAFLGRESAGCRAAAWAGVAVLLISLLSASQAFAQTATTTNVTSISNPATYPQNETFTATVTSTSTVNEGTVIFQSDGSTIAACSAQSVSNGTAICVTQLAAGSHTIQAFYTGDTNFASSSSSALTQAVNSAVTATLSIASKALTQNMTVSSFTPVTGGGGTGSLTYSISPSLPTGLSIDASTGTISGTPTVTQSTTSYTVTVNDTNGQTASNSFILTVNSAVTATQAIASKALTQGVTVSSFTPVTGSGGTSALSYNVAPTLPTGLNFNSSTGAITGTPSVTQPTSSFTVTVNDTNGQTASDSFMLTVNSAVTATQAIASKALTQGVTVSSFTPVTGSGGTSTLSYSVAPTLPTGLNFNSSTGAITGTPSVTQPTSSFTVTVTDALGSTASISFMLTVNSAVAATQSIASKALTQGVTVSSFTPVTGSGGASPLSYGVAPTLPAGLTMAPTTGTITGAPTATLGATTFTVTVTDQNNATATNTFSLTVNGTVTATQAIASKTLTVNLAAAPFKPVSGSGGTGSLTYAVSPTLPPGVAMDSGTGIISGQPTATSGATAYTVTVTDQNSQTATATFSLAVNGAVDATQAIASTALTQNHTATPFTPVTGSGGASPLSYSVAPTLPAGLTMAPTTGTITGMPTAAHAASSFTVTVTDANGATGTASFNLTVDGTVTATTAVASTSLTVNHPATSFTPVTGSGGVGALTYSVSPTLPAGLSFNPASGAITGTPTATIAATAFTVTVTDINNATATANFNLTVNGAVSATTAIASTTLIVNRPATSFTPVTGAGGTNPLTYSVSPALPTGLSFNTANGAITGTPTVISAAAAYTVTVTDADNATATATFSLTVGASTTTAALASSQNPSSFGQAVTFTATVNGGGGTPSGTVTFNDAGTAIGTATLSAGVAAFTTSTLKTGTHAITAVYGGNGTFSPSTSPALTQTVNVPADSVKLHALQVNVTKVVAQGSGQAISGAIDSAVADGFADDGTFLTPSATGFHFNFAADPYEERGAGDASAAGSGTSGGLFGGTAHAYGSTSAAGNDPMGRQRNGRIDNAFAALDQQMPEKAPPKRFREEKNWLFWIDIRGTGLDRLTSTTTAVGVTTAAAPLYGFQVNALMGLTYKAAPNLLVGVLGGYETFNYTEQDINGKLTGNGWTVGPYLGWKITPTLRYDAAVTYSGIGYDGIAGTAQGNFNGQRWLISTGLTGTYKAAGLVFEPSAKVYALWENEGAYVDSLGTQQASHDFSTGRASAGAKVAYPLAWSDTVSFAPYFGVYGDYYFDQDNADAIVAAGGVPLASTPLLEGWSARVAGGVGVKFASGGSVGVGAEYGGIGSNFGIWTITAKAGVPF</sequence>
<evidence type="ECO:0000313" key="2">
    <source>
        <dbReference type="EMBL" id="SDT13507.1"/>
    </source>
</evidence>
<feature type="domain" description="Autotransporter" evidence="1">
    <location>
        <begin position="1092"/>
        <end position="1366"/>
    </location>
</feature>
<proteinExistence type="predicted"/>
<dbReference type="Pfam" id="PF16640">
    <property type="entry name" value="Big_3_5"/>
    <property type="match status" value="2"/>
</dbReference>
<dbReference type="GO" id="GO:0016020">
    <property type="term" value="C:membrane"/>
    <property type="evidence" value="ECO:0007669"/>
    <property type="project" value="InterPro"/>
</dbReference>
<dbReference type="SUPFAM" id="SSF103515">
    <property type="entry name" value="Autotransporter"/>
    <property type="match status" value="1"/>
</dbReference>
<dbReference type="InterPro" id="IPR036709">
    <property type="entry name" value="Autotransporte_beta_dom_sf"/>
</dbReference>
<dbReference type="Pfam" id="PF05345">
    <property type="entry name" value="He_PIG"/>
    <property type="match status" value="8"/>
</dbReference>
<keyword evidence="3" id="KW-1185">Reference proteome</keyword>
<dbReference type="InterPro" id="IPR032109">
    <property type="entry name" value="Big_3_5"/>
</dbReference>
<evidence type="ECO:0000313" key="3">
    <source>
        <dbReference type="Proteomes" id="UP000243904"/>
    </source>
</evidence>
<evidence type="ECO:0000259" key="1">
    <source>
        <dbReference type="PROSITE" id="PS51208"/>
    </source>
</evidence>
<dbReference type="InterPro" id="IPR005546">
    <property type="entry name" value="Autotransporte_beta"/>
</dbReference>
<dbReference type="Gene3D" id="2.60.40.10">
    <property type="entry name" value="Immunoglobulins"/>
    <property type="match status" value="10"/>
</dbReference>
<protein>
    <submittedName>
        <fullName evidence="2">Putative Ig domain-containing protein</fullName>
    </submittedName>
</protein>
<dbReference type="SUPFAM" id="SSF49313">
    <property type="entry name" value="Cadherin-like"/>
    <property type="match status" value="8"/>
</dbReference>
<dbReference type="Proteomes" id="UP000243904">
    <property type="component" value="Chromosome I"/>
</dbReference>
<dbReference type="InterPro" id="IPR015919">
    <property type="entry name" value="Cadherin-like_sf"/>
</dbReference>
<dbReference type="Gene3D" id="2.40.128.130">
    <property type="entry name" value="Autotransporter beta-domain"/>
    <property type="match status" value="1"/>
</dbReference>
<dbReference type="PROSITE" id="PS51208">
    <property type="entry name" value="AUTOTRANSPORTER"/>
    <property type="match status" value="1"/>
</dbReference>
<organism evidence="2 3">
    <name type="scientific">Bradyrhizobium canariense</name>
    <dbReference type="NCBI Taxonomy" id="255045"/>
    <lineage>
        <taxon>Bacteria</taxon>
        <taxon>Pseudomonadati</taxon>
        <taxon>Pseudomonadota</taxon>
        <taxon>Alphaproteobacteria</taxon>
        <taxon>Hyphomicrobiales</taxon>
        <taxon>Nitrobacteraceae</taxon>
        <taxon>Bradyrhizobium</taxon>
    </lineage>
</organism>
<name>A0A1H1XW91_9BRAD</name>
<dbReference type="SMART" id="SM00736">
    <property type="entry name" value="CADG"/>
    <property type="match status" value="2"/>
</dbReference>
<dbReference type="EMBL" id="LT629750">
    <property type="protein sequence ID" value="SDT13507.1"/>
    <property type="molecule type" value="Genomic_DNA"/>
</dbReference>
<dbReference type="SMART" id="SM00869">
    <property type="entry name" value="Autotransporter"/>
    <property type="match status" value="1"/>
</dbReference>